<dbReference type="InterPro" id="IPR045079">
    <property type="entry name" value="Oxoprolinase-like"/>
</dbReference>
<dbReference type="RefSeq" id="WP_256706547.1">
    <property type="nucleotide sequence ID" value="NZ_CP101914.1"/>
</dbReference>
<dbReference type="Pfam" id="PF05378">
    <property type="entry name" value="Hydant_A_N"/>
    <property type="match status" value="1"/>
</dbReference>
<evidence type="ECO:0000259" key="3">
    <source>
        <dbReference type="Pfam" id="PF19278"/>
    </source>
</evidence>
<gene>
    <name evidence="4" type="ORF">NP439_13715</name>
</gene>
<keyword evidence="5" id="KW-1185">Reference proteome</keyword>
<dbReference type="PANTHER" id="PTHR11365">
    <property type="entry name" value="5-OXOPROLINASE RELATED"/>
    <property type="match status" value="1"/>
</dbReference>
<dbReference type="Pfam" id="PF01968">
    <property type="entry name" value="Hydantoinase_A"/>
    <property type="match status" value="1"/>
</dbReference>
<protein>
    <submittedName>
        <fullName evidence="4">Hydantoinase/oxoprolinase family protein</fullName>
    </submittedName>
</protein>
<organism evidence="4 5">
    <name type="scientific">Oceanobacillus jeddahense</name>
    <dbReference type="NCBI Taxonomy" id="1462527"/>
    <lineage>
        <taxon>Bacteria</taxon>
        <taxon>Bacillati</taxon>
        <taxon>Bacillota</taxon>
        <taxon>Bacilli</taxon>
        <taxon>Bacillales</taxon>
        <taxon>Bacillaceae</taxon>
        <taxon>Oceanobacillus</taxon>
    </lineage>
</organism>
<evidence type="ECO:0000259" key="1">
    <source>
        <dbReference type="Pfam" id="PF01968"/>
    </source>
</evidence>
<feature type="domain" description="Acetophenone carboxylase-like C-terminal" evidence="3">
    <location>
        <begin position="501"/>
        <end position="671"/>
    </location>
</feature>
<proteinExistence type="predicted"/>
<evidence type="ECO:0000259" key="2">
    <source>
        <dbReference type="Pfam" id="PF05378"/>
    </source>
</evidence>
<dbReference type="InterPro" id="IPR008040">
    <property type="entry name" value="Hydant_A_N"/>
</dbReference>
<feature type="domain" description="Hydantoinase A/oxoprolinase" evidence="1">
    <location>
        <begin position="196"/>
        <end position="486"/>
    </location>
</feature>
<name>A0ABY5JPM4_9BACI</name>
<accession>A0ABY5JPM4</accession>
<dbReference type="Pfam" id="PF19278">
    <property type="entry name" value="Hydant_A_C"/>
    <property type="match status" value="1"/>
</dbReference>
<dbReference type="PANTHER" id="PTHR11365:SF2">
    <property type="entry name" value="5-OXOPROLINASE"/>
    <property type="match status" value="1"/>
</dbReference>
<dbReference type="EMBL" id="CP101914">
    <property type="protein sequence ID" value="UUI01118.1"/>
    <property type="molecule type" value="Genomic_DNA"/>
</dbReference>
<dbReference type="Proteomes" id="UP001059773">
    <property type="component" value="Chromosome"/>
</dbReference>
<dbReference type="InterPro" id="IPR049517">
    <property type="entry name" value="ACX-like_C"/>
</dbReference>
<dbReference type="InterPro" id="IPR002821">
    <property type="entry name" value="Hydantoinase_A"/>
</dbReference>
<evidence type="ECO:0000313" key="5">
    <source>
        <dbReference type="Proteomes" id="UP001059773"/>
    </source>
</evidence>
<feature type="domain" description="Hydantoinase/oxoprolinase N-terminal" evidence="2">
    <location>
        <begin position="2"/>
        <end position="174"/>
    </location>
</feature>
<evidence type="ECO:0000313" key="4">
    <source>
        <dbReference type="EMBL" id="UUI01118.1"/>
    </source>
</evidence>
<reference evidence="4" key="1">
    <citation type="submission" date="2022-07" db="EMBL/GenBank/DDBJ databases">
        <title>FELIX.</title>
        <authorList>
            <person name="Wan K.H."/>
            <person name="Park S."/>
            <person name="Lawrence Q."/>
            <person name="Eichenberger J.P."/>
            <person name="Booth B.W."/>
            <person name="Piaggio A.J."/>
            <person name="Chandler J.C."/>
            <person name="Franklin A.B."/>
            <person name="Celniker S.E."/>
        </authorList>
    </citation>
    <scope>NUCLEOTIDE SEQUENCE</scope>
    <source>
        <strain evidence="4">QA-1986 374</strain>
    </source>
</reference>
<dbReference type="InterPro" id="IPR043129">
    <property type="entry name" value="ATPase_NBD"/>
</dbReference>
<sequence>MRVATDIGGTFTDLVYVNENGQVEIAKDHTTPPNFEKGVMNVIDKNISNKEEISTFIHGTTVIINSLTERKGAKTGLITTKGFRDVLEIARGNRPDLFNIRYKKPEPFIERYLRKEVNERLNYKGEELTPLDTDQIKEIIDYFKKEKVEAIAVAYLHSYVNPSHEKETVRIIRELWPEVAVSASYEVTQEWREYERTNTAALNAYVKPAAANYVNKMQNELTEFNKTSQNFIMQSNGGTTTFEESKKVPINMVESGPVAGIYGAAVLGNLIGEKNIIAFDIGGTTAKCSLIENGEVKVSTDYYIERNNRNAGYPIKVPVVDIVEIGNGGGSIAWLDDAGALKVGPESAGALPGPVSYGQGGTEPTTTDANLLTGRLSAKNFDYDVDLELVREVIRNKIANHFDMTVEEAALGIIKIANSNMLNALKLISIRKGHNPQDFTLVAFGGGGSMHAPDLAKELGVGKVIIPVASPVFSAWGMLMSDLRHDYIKTYIARVGELKLDEMMKQWNEIEQDGHKQFAQEGIEEGDVVFHRFADMRYIGQEHTVKVPVPSGAWTEKELHEIVDKFHELHEKNFTFRLDGTETEIVNLHVTAFGKVEKPEIQKIERNTTLEEAKIETRNVFFDAPAGWTETNVYQRELLPVGEIVQGPAIIEEKAAATVIYEGQTLMVDDYGNLIIETGANENEK</sequence>
<dbReference type="SUPFAM" id="SSF53067">
    <property type="entry name" value="Actin-like ATPase domain"/>
    <property type="match status" value="1"/>
</dbReference>